<dbReference type="SUPFAM" id="SSF52047">
    <property type="entry name" value="RNI-like"/>
    <property type="match status" value="1"/>
</dbReference>
<sequence>MGRLSLCFFMYIMYSSALSLSLFAHSTSSLCHDEERSALLRFKESILTDKFASQDPSAYSKVESWNWHISDCCLWDGVKCNNKTGHVIRLDLTSSCLYGSINSTSTLFHLVHLQWLSLADNNLNLSKIPAAINKLSKLSHLDLSSSSISGQIPSEMLELSYLESLYLSGNFYLELQKPGLGTLVDKLTNLREVDLSQVNISSSVPKTLANLSSLTHLSLQACELKGEFPAKVFQLPHLSFLNLRYNRDLTGYIPKFEKSSPLAYVSVGGCYFSGTIPSSLDKLTSLVYLEFSANNFSGELPTSIGNLASLKELYIDYNNFSGQVPSSLGNLTQLSALDLSYNKFLGQNSSSLSWIAKQKELTYLGLAGMSLFGELPSSLMNLTQLTLLNMDNNQLTGPIPYWLMNLNQISALQLMSNQLTGQIPSQISNLTQLNFLRLSSNKLQGLIPSSIFELKNLKYLVLSSNNLSGTVELEMFLHKFKSLEVLALSSNNLTLLTQANVNSTSFQQKFTSIGLSSCNLREFPDFLRNQEQLMELDLSSNKLSGQIPSWLFNLRHIPQERQFSTFENSSFDGNPGLCGKPLSRKCENSEPREKEETEEWEESPFGLDWKVVTIGYANGMIIGLVLGYLFCTRKYEWFVKIYGMRLNRIEIRRTR</sequence>
<dbReference type="Gene3D" id="3.80.10.10">
    <property type="entry name" value="Ribonuclease Inhibitor"/>
    <property type="match status" value="5"/>
</dbReference>
<dbReference type="SUPFAM" id="SSF52058">
    <property type="entry name" value="L domain-like"/>
    <property type="match status" value="1"/>
</dbReference>
<evidence type="ECO:0000256" key="8">
    <source>
        <dbReference type="ARBA" id="ARBA00023180"/>
    </source>
</evidence>
<evidence type="ECO:0000256" key="4">
    <source>
        <dbReference type="ARBA" id="ARBA00022741"/>
    </source>
</evidence>
<gene>
    <name evidence="12" type="ORF">JRO89_XS15G0109200</name>
</gene>
<keyword evidence="5" id="KW-0067">ATP-binding</keyword>
<keyword evidence="1" id="KW-0433">Leucine-rich repeat</keyword>
<keyword evidence="10" id="KW-0732">Signal</keyword>
<feature type="signal peptide" evidence="10">
    <location>
        <begin position="1"/>
        <end position="17"/>
    </location>
</feature>
<keyword evidence="4" id="KW-0547">Nucleotide-binding</keyword>
<keyword evidence="13" id="KW-1185">Reference proteome</keyword>
<evidence type="ECO:0000256" key="10">
    <source>
        <dbReference type="SAM" id="SignalP"/>
    </source>
</evidence>
<organism evidence="12 13">
    <name type="scientific">Xanthoceras sorbifolium</name>
    <dbReference type="NCBI Taxonomy" id="99658"/>
    <lineage>
        <taxon>Eukaryota</taxon>
        <taxon>Viridiplantae</taxon>
        <taxon>Streptophyta</taxon>
        <taxon>Embryophyta</taxon>
        <taxon>Tracheophyta</taxon>
        <taxon>Spermatophyta</taxon>
        <taxon>Magnoliopsida</taxon>
        <taxon>eudicotyledons</taxon>
        <taxon>Gunneridae</taxon>
        <taxon>Pentapetalae</taxon>
        <taxon>rosids</taxon>
        <taxon>malvids</taxon>
        <taxon>Sapindales</taxon>
        <taxon>Sapindaceae</taxon>
        <taxon>Xanthoceroideae</taxon>
        <taxon>Xanthoceras</taxon>
    </lineage>
</organism>
<protein>
    <recommendedName>
        <fullName evidence="11">Leucine-rich repeat-containing N-terminal plant-type domain-containing protein</fullName>
    </recommendedName>
</protein>
<dbReference type="InterPro" id="IPR050647">
    <property type="entry name" value="Plant_LRR-RLKs"/>
</dbReference>
<dbReference type="InterPro" id="IPR013210">
    <property type="entry name" value="LRR_N_plant-typ"/>
</dbReference>
<evidence type="ECO:0000313" key="13">
    <source>
        <dbReference type="Proteomes" id="UP000827721"/>
    </source>
</evidence>
<evidence type="ECO:0000256" key="5">
    <source>
        <dbReference type="ARBA" id="ARBA00022840"/>
    </source>
</evidence>
<dbReference type="Pfam" id="PF08263">
    <property type="entry name" value="LRRNT_2"/>
    <property type="match status" value="1"/>
</dbReference>
<dbReference type="PANTHER" id="PTHR48056">
    <property type="entry name" value="LRR RECEPTOR-LIKE SERINE/THREONINE-PROTEIN KINASE-RELATED"/>
    <property type="match status" value="1"/>
</dbReference>
<proteinExistence type="predicted"/>
<dbReference type="EMBL" id="JAFEMO010000015">
    <property type="protein sequence ID" value="KAH7544113.1"/>
    <property type="molecule type" value="Genomic_DNA"/>
</dbReference>
<dbReference type="SMART" id="SM00369">
    <property type="entry name" value="LRR_TYP"/>
    <property type="match status" value="10"/>
</dbReference>
<dbReference type="PANTHER" id="PTHR48056:SF81">
    <property type="entry name" value="RECEPTOR PROTEIN-TYROSINE KINASE CEPR1"/>
    <property type="match status" value="1"/>
</dbReference>
<keyword evidence="8" id="KW-0325">Glycoprotein</keyword>
<dbReference type="Pfam" id="PF00560">
    <property type="entry name" value="LRR_1"/>
    <property type="match status" value="6"/>
</dbReference>
<dbReference type="InterPro" id="IPR003591">
    <property type="entry name" value="Leu-rich_rpt_typical-subtyp"/>
</dbReference>
<comment type="caution">
    <text evidence="12">The sequence shown here is derived from an EMBL/GenBank/DDBJ whole genome shotgun (WGS) entry which is preliminary data.</text>
</comment>
<feature type="transmembrane region" description="Helical" evidence="9">
    <location>
        <begin position="611"/>
        <end position="631"/>
    </location>
</feature>
<evidence type="ECO:0000256" key="3">
    <source>
        <dbReference type="ARBA" id="ARBA00022737"/>
    </source>
</evidence>
<evidence type="ECO:0000313" key="12">
    <source>
        <dbReference type="EMBL" id="KAH7544113.1"/>
    </source>
</evidence>
<reference evidence="12 13" key="1">
    <citation type="submission" date="2021-02" db="EMBL/GenBank/DDBJ databases">
        <title>Plant Genome Project.</title>
        <authorList>
            <person name="Zhang R.-G."/>
        </authorList>
    </citation>
    <scope>NUCLEOTIDE SEQUENCE [LARGE SCALE GENOMIC DNA]</scope>
    <source>
        <tissue evidence="12">Leaves</tissue>
    </source>
</reference>
<accession>A0ABQ8H1R1</accession>
<feature type="chain" id="PRO_5046851540" description="Leucine-rich repeat-containing N-terminal plant-type domain-containing protein" evidence="10">
    <location>
        <begin position="18"/>
        <end position="655"/>
    </location>
</feature>
<name>A0ABQ8H1R1_9ROSI</name>
<dbReference type="Proteomes" id="UP000827721">
    <property type="component" value="Unassembled WGS sequence"/>
</dbReference>
<feature type="domain" description="Leucine-rich repeat-containing N-terminal plant-type" evidence="11">
    <location>
        <begin position="32"/>
        <end position="81"/>
    </location>
</feature>
<evidence type="ECO:0000256" key="2">
    <source>
        <dbReference type="ARBA" id="ARBA00022692"/>
    </source>
</evidence>
<keyword evidence="3" id="KW-0677">Repeat</keyword>
<evidence type="ECO:0000256" key="6">
    <source>
        <dbReference type="ARBA" id="ARBA00022989"/>
    </source>
</evidence>
<evidence type="ECO:0000256" key="7">
    <source>
        <dbReference type="ARBA" id="ARBA00023136"/>
    </source>
</evidence>
<keyword evidence="2 9" id="KW-0812">Transmembrane</keyword>
<keyword evidence="7 9" id="KW-0472">Membrane</keyword>
<evidence type="ECO:0000259" key="11">
    <source>
        <dbReference type="Pfam" id="PF08263"/>
    </source>
</evidence>
<keyword evidence="6 9" id="KW-1133">Transmembrane helix</keyword>
<evidence type="ECO:0000256" key="9">
    <source>
        <dbReference type="SAM" id="Phobius"/>
    </source>
</evidence>
<dbReference type="InterPro" id="IPR032675">
    <property type="entry name" value="LRR_dom_sf"/>
</dbReference>
<dbReference type="InterPro" id="IPR001611">
    <property type="entry name" value="Leu-rich_rpt"/>
</dbReference>
<evidence type="ECO:0000256" key="1">
    <source>
        <dbReference type="ARBA" id="ARBA00022614"/>
    </source>
</evidence>